<reference evidence="3" key="3">
    <citation type="journal article" date="2010" name="Genome Res.">
        <title>Population genomic sequencing of Coccidioides fungi reveals recent hybridization and transposon control.</title>
        <authorList>
            <person name="Neafsey D.E."/>
            <person name="Barker B.M."/>
            <person name="Sharpton T.J."/>
            <person name="Stajich J.E."/>
            <person name="Park D.J."/>
            <person name="Whiston E."/>
            <person name="Hung C.-Y."/>
            <person name="McMahan C."/>
            <person name="White J."/>
            <person name="Sykes S."/>
            <person name="Heiman D."/>
            <person name="Young S."/>
            <person name="Zeng Q."/>
            <person name="Abouelleil A."/>
            <person name="Aftuck L."/>
            <person name="Bessette D."/>
            <person name="Brown A."/>
            <person name="FitzGerald M."/>
            <person name="Lui A."/>
            <person name="Macdonald J.P."/>
            <person name="Priest M."/>
            <person name="Orbach M.J."/>
            <person name="Galgiani J.N."/>
            <person name="Kirkland T.N."/>
            <person name="Cole G.T."/>
            <person name="Birren B.W."/>
            <person name="Henn M.R."/>
            <person name="Taylor J.W."/>
            <person name="Rounsley S.D."/>
        </authorList>
    </citation>
    <scope>NUCLEOTIDE SEQUENCE [LARGE SCALE GENOMIC DNA]</scope>
    <source>
        <strain evidence="3">RMSCC 3488</strain>
    </source>
</reference>
<dbReference type="OrthoDB" id="4169861at2759"/>
<dbReference type="CDD" id="cd05120">
    <property type="entry name" value="APH_ChoK_like"/>
    <property type="match status" value="1"/>
</dbReference>
<reference evidence="2 3" key="1">
    <citation type="submission" date="2007-06" db="EMBL/GenBank/DDBJ databases">
        <title>The Genome Sequence of Coccidioides posadasii RMSCC_3488.</title>
        <authorList>
            <consortium name="Coccidioides Genome Resources Consortium"/>
            <consortium name="The Broad Institute Genome Sequencing Platform"/>
            <person name="Henn M.R."/>
            <person name="Sykes S."/>
            <person name="Young S."/>
            <person name="Jaffe D."/>
            <person name="Berlin A."/>
            <person name="Alvarez P."/>
            <person name="Butler J."/>
            <person name="Gnerre S."/>
            <person name="Grabherr M."/>
            <person name="Mauceli E."/>
            <person name="Brockman W."/>
            <person name="Kodira C."/>
            <person name="Alvarado L."/>
            <person name="Zeng Q."/>
            <person name="Crawford M."/>
            <person name="Antoine C."/>
            <person name="Devon K."/>
            <person name="Galgiani J."/>
            <person name="Orsborn K."/>
            <person name="Lewis M.L."/>
            <person name="Nusbaum C."/>
            <person name="Galagan J."/>
            <person name="Birren B."/>
        </authorList>
    </citation>
    <scope>NUCLEOTIDE SEQUENCE [LARGE SCALE GENOMIC DNA]</scope>
    <source>
        <strain evidence="2 3">RMSCC 3488</strain>
    </source>
</reference>
<dbReference type="SUPFAM" id="SSF56112">
    <property type="entry name" value="Protein kinase-like (PK-like)"/>
    <property type="match status" value="1"/>
</dbReference>
<protein>
    <recommendedName>
        <fullName evidence="1">Aminoglycoside phosphotransferase domain-containing protein</fullName>
    </recommendedName>
</protein>
<evidence type="ECO:0000313" key="2">
    <source>
        <dbReference type="EMBL" id="KMM67992.1"/>
    </source>
</evidence>
<dbReference type="InterPro" id="IPR002575">
    <property type="entry name" value="Aminoglycoside_PTrfase"/>
</dbReference>
<sequence>MASWTTHERHYRYYDNCFLKRTLSPSEYQRDFRGQLHISLDNAARLANEAATLDFIGQETDIPVPRVIHAGEHSDGSYHLWTELVPGVPLKEIPLSDQHTVIEQIERYKSTLQGLRSSCIGGPTVAKQLQRDEMWITKHSPAKEYVFCHNDLSQSNVIVDPDTLEVNGIIDWEFAGFFPKCFDVPFYRSLKPPGAQIRSLADTCELEQFFSVLSVPEIGLRRGPTAVLVSDILNGMEDS</sequence>
<dbReference type="Proteomes" id="UP000054567">
    <property type="component" value="Unassembled WGS sequence"/>
</dbReference>
<evidence type="ECO:0000313" key="3">
    <source>
        <dbReference type="Proteomes" id="UP000054567"/>
    </source>
</evidence>
<organism evidence="2 3">
    <name type="scientific">Coccidioides posadasii RMSCC 3488</name>
    <dbReference type="NCBI Taxonomy" id="454284"/>
    <lineage>
        <taxon>Eukaryota</taxon>
        <taxon>Fungi</taxon>
        <taxon>Dikarya</taxon>
        <taxon>Ascomycota</taxon>
        <taxon>Pezizomycotina</taxon>
        <taxon>Eurotiomycetes</taxon>
        <taxon>Eurotiomycetidae</taxon>
        <taxon>Onygenales</taxon>
        <taxon>Onygenaceae</taxon>
        <taxon>Coccidioides</taxon>
    </lineage>
</organism>
<dbReference type="Gene3D" id="3.90.1200.10">
    <property type="match status" value="1"/>
</dbReference>
<dbReference type="PANTHER" id="PTHR21310">
    <property type="entry name" value="AMINOGLYCOSIDE PHOSPHOTRANSFERASE-RELATED-RELATED"/>
    <property type="match status" value="1"/>
</dbReference>
<dbReference type="PANTHER" id="PTHR21310:SF15">
    <property type="entry name" value="AMINOGLYCOSIDE PHOSPHOTRANSFERASE DOMAIN-CONTAINING PROTEIN"/>
    <property type="match status" value="1"/>
</dbReference>
<dbReference type="InterPro" id="IPR051678">
    <property type="entry name" value="AGP_Transferase"/>
</dbReference>
<dbReference type="AlphaFoldDB" id="A0A0J6I8X1"/>
<proteinExistence type="predicted"/>
<name>A0A0J6I8X1_COCPO</name>
<feature type="domain" description="Aminoglycoside phosphotransferase" evidence="1">
    <location>
        <begin position="134"/>
        <end position="183"/>
    </location>
</feature>
<gene>
    <name evidence="2" type="ORF">CPAG_04324</name>
</gene>
<dbReference type="EMBL" id="DS268110">
    <property type="protein sequence ID" value="KMM67992.1"/>
    <property type="molecule type" value="Genomic_DNA"/>
</dbReference>
<reference evidence="3" key="2">
    <citation type="journal article" date="2009" name="Genome Res.">
        <title>Comparative genomic analyses of the human fungal pathogens Coccidioides and their relatives.</title>
        <authorList>
            <person name="Sharpton T.J."/>
            <person name="Stajich J.E."/>
            <person name="Rounsley S.D."/>
            <person name="Gardner M.J."/>
            <person name="Wortman J.R."/>
            <person name="Jordar V.S."/>
            <person name="Maiti R."/>
            <person name="Kodira C.D."/>
            <person name="Neafsey D.E."/>
            <person name="Zeng Q."/>
            <person name="Hung C.-Y."/>
            <person name="McMahan C."/>
            <person name="Muszewska A."/>
            <person name="Grynberg M."/>
            <person name="Mandel M.A."/>
            <person name="Kellner E.M."/>
            <person name="Barker B.M."/>
            <person name="Galgiani J.N."/>
            <person name="Orbach M.J."/>
            <person name="Kirkland T.N."/>
            <person name="Cole G.T."/>
            <person name="Henn M.R."/>
            <person name="Birren B.W."/>
            <person name="Taylor J.W."/>
        </authorList>
    </citation>
    <scope>NUCLEOTIDE SEQUENCE [LARGE SCALE GENOMIC DNA]</scope>
    <source>
        <strain evidence="3">RMSCC 3488</strain>
    </source>
</reference>
<dbReference type="VEuPathDB" id="FungiDB:CPAG_04324"/>
<dbReference type="Pfam" id="PF01636">
    <property type="entry name" value="APH"/>
    <property type="match status" value="1"/>
</dbReference>
<evidence type="ECO:0000259" key="1">
    <source>
        <dbReference type="Pfam" id="PF01636"/>
    </source>
</evidence>
<dbReference type="InterPro" id="IPR011009">
    <property type="entry name" value="Kinase-like_dom_sf"/>
</dbReference>
<accession>A0A0J6I8X1</accession>